<proteinExistence type="predicted"/>
<dbReference type="InterPro" id="IPR000674">
    <property type="entry name" value="Ald_Oxase/Xan_DH_a/b"/>
</dbReference>
<reference evidence="6" key="1">
    <citation type="submission" date="2015-07" db="EMBL/GenBank/DDBJ databases">
        <title>Draft genome sequence of Acetobacterium bakii DSM 8293, a potential psychrophilic chemical producer through syngas fermentation.</title>
        <authorList>
            <person name="Song Y."/>
            <person name="Hwang S."/>
            <person name="Cho B.-K."/>
        </authorList>
    </citation>
    <scope>NUCLEOTIDE SEQUENCE [LARGE SCALE GENOMIC DNA]</scope>
    <source>
        <strain evidence="6">DSM 8239</strain>
    </source>
</reference>
<dbReference type="SUPFAM" id="SSF54292">
    <property type="entry name" value="2Fe-2S ferredoxin-like"/>
    <property type="match status" value="1"/>
</dbReference>
<dbReference type="Pfam" id="PF00111">
    <property type="entry name" value="Fer2"/>
    <property type="match status" value="1"/>
</dbReference>
<dbReference type="PANTHER" id="PTHR45444">
    <property type="entry name" value="XANTHINE DEHYDROGENASE"/>
    <property type="match status" value="1"/>
</dbReference>
<sequence>MLKKTLIINGVKRTVIADAETSLAKVLRKQLGLTGTKVGCGKGECGSCSVIMNEKVVRSCITKIKKIPDEAIIITIEGVGTQENLHPLQLSWMVNGGAQCGFCTPGFIMSAKGLLEENINPTREDVRAWFQKHHNVCRCTGYIPLVDAVMDAARLMRGDITKEELWFQLKEGDSMMGSATIRPSALAKVTGTWDYGADLGLKLPDNTLHIKLVQATVSHANIISIDTSEAEKMPGVFKVITWKDVPGTNRINGLAFPTNKGDGLERPI</sequence>
<dbReference type="InterPro" id="IPR036884">
    <property type="entry name" value="2Fe-2S-bd_dom_sf"/>
</dbReference>
<dbReference type="InterPro" id="IPR036856">
    <property type="entry name" value="Ald_Oxase/Xan_DH_a/b_sf"/>
</dbReference>
<dbReference type="InterPro" id="IPR006058">
    <property type="entry name" value="2Fe2S_fd_BS"/>
</dbReference>
<dbReference type="Gene3D" id="3.90.1170.50">
    <property type="entry name" value="Aldehyde oxidase/xanthine dehydrogenase, a/b hammerhead"/>
    <property type="match status" value="1"/>
</dbReference>
<dbReference type="SUPFAM" id="SSF47741">
    <property type="entry name" value="CO dehydrogenase ISP C-domain like"/>
    <property type="match status" value="1"/>
</dbReference>
<keyword evidence="3" id="KW-0408">Iron</keyword>
<dbReference type="InterPro" id="IPR001041">
    <property type="entry name" value="2Fe-2S_ferredoxin-type"/>
</dbReference>
<evidence type="ECO:0000313" key="5">
    <source>
        <dbReference type="EMBL" id="KNZ43518.1"/>
    </source>
</evidence>
<dbReference type="AlphaFoldDB" id="A0A0L6U4T6"/>
<gene>
    <name evidence="5" type="ORF">AKG39_01055</name>
</gene>
<dbReference type="GO" id="GO:0005506">
    <property type="term" value="F:iron ion binding"/>
    <property type="evidence" value="ECO:0007669"/>
    <property type="project" value="InterPro"/>
</dbReference>
<dbReference type="InterPro" id="IPR036010">
    <property type="entry name" value="2Fe-2S_ferredoxin-like_sf"/>
</dbReference>
<dbReference type="SMART" id="SM01008">
    <property type="entry name" value="Ald_Xan_dh_C"/>
    <property type="match status" value="1"/>
</dbReference>
<dbReference type="PROSITE" id="PS51085">
    <property type="entry name" value="2FE2S_FER_2"/>
    <property type="match status" value="1"/>
</dbReference>
<dbReference type="PANTHER" id="PTHR45444:SF3">
    <property type="entry name" value="XANTHINE DEHYDROGENASE"/>
    <property type="match status" value="1"/>
</dbReference>
<dbReference type="InterPro" id="IPR016208">
    <property type="entry name" value="Ald_Oxase/xanthine_DH-like"/>
</dbReference>
<dbReference type="EMBL" id="LGYO01000003">
    <property type="protein sequence ID" value="KNZ43518.1"/>
    <property type="molecule type" value="Genomic_DNA"/>
</dbReference>
<dbReference type="RefSeq" id="WP_152912161.1">
    <property type="nucleotide sequence ID" value="NZ_LGYO01000003.1"/>
</dbReference>
<dbReference type="CDD" id="cd00207">
    <property type="entry name" value="fer2"/>
    <property type="match status" value="1"/>
</dbReference>
<dbReference type="GO" id="GO:0051537">
    <property type="term" value="F:2 iron, 2 sulfur cluster binding"/>
    <property type="evidence" value="ECO:0007669"/>
    <property type="project" value="InterPro"/>
</dbReference>
<feature type="non-terminal residue" evidence="5">
    <location>
        <position position="268"/>
    </location>
</feature>
<dbReference type="Gene3D" id="3.10.20.30">
    <property type="match status" value="1"/>
</dbReference>
<evidence type="ECO:0000256" key="2">
    <source>
        <dbReference type="ARBA" id="ARBA00023002"/>
    </source>
</evidence>
<dbReference type="Proteomes" id="UP000036873">
    <property type="component" value="Unassembled WGS sequence"/>
</dbReference>
<evidence type="ECO:0000313" key="6">
    <source>
        <dbReference type="Proteomes" id="UP000036873"/>
    </source>
</evidence>
<comment type="caution">
    <text evidence="5">The sequence shown here is derived from an EMBL/GenBank/DDBJ whole genome shotgun (WGS) entry which is preliminary data.</text>
</comment>
<evidence type="ECO:0000256" key="3">
    <source>
        <dbReference type="ARBA" id="ARBA00023004"/>
    </source>
</evidence>
<keyword evidence="1" id="KW-0479">Metal-binding</keyword>
<protein>
    <submittedName>
        <fullName evidence="5">Aldehyde oxidoreductase</fullName>
    </submittedName>
</protein>
<dbReference type="SUPFAM" id="SSF54665">
    <property type="entry name" value="CO dehydrogenase molybdoprotein N-domain-like"/>
    <property type="match status" value="1"/>
</dbReference>
<dbReference type="Pfam" id="PF01799">
    <property type="entry name" value="Fer2_2"/>
    <property type="match status" value="1"/>
</dbReference>
<dbReference type="InterPro" id="IPR002888">
    <property type="entry name" value="2Fe-2S-bd"/>
</dbReference>
<evidence type="ECO:0000259" key="4">
    <source>
        <dbReference type="PROSITE" id="PS51085"/>
    </source>
</evidence>
<name>A0A0L6U4T6_9FIRM</name>
<evidence type="ECO:0000256" key="1">
    <source>
        <dbReference type="ARBA" id="ARBA00022723"/>
    </source>
</evidence>
<feature type="domain" description="2Fe-2S ferredoxin-type" evidence="4">
    <location>
        <begin position="2"/>
        <end position="79"/>
    </location>
</feature>
<accession>A0A0L6U4T6</accession>
<keyword evidence="2" id="KW-0560">Oxidoreductase</keyword>
<organism evidence="5 6">
    <name type="scientific">Acetobacterium bakii</name>
    <dbReference type="NCBI Taxonomy" id="52689"/>
    <lineage>
        <taxon>Bacteria</taxon>
        <taxon>Bacillati</taxon>
        <taxon>Bacillota</taxon>
        <taxon>Clostridia</taxon>
        <taxon>Eubacteriales</taxon>
        <taxon>Eubacteriaceae</taxon>
        <taxon>Acetobacterium</taxon>
    </lineage>
</organism>
<dbReference type="Gene3D" id="3.30.365.10">
    <property type="entry name" value="Aldehyde oxidase/xanthine dehydrogenase, molybdopterin binding domain"/>
    <property type="match status" value="1"/>
</dbReference>
<dbReference type="STRING" id="52689.AKG39_01055"/>
<dbReference type="InterPro" id="IPR012675">
    <property type="entry name" value="Beta-grasp_dom_sf"/>
</dbReference>
<dbReference type="Pfam" id="PF01315">
    <property type="entry name" value="Ald_Xan_dh_C"/>
    <property type="match status" value="1"/>
</dbReference>
<dbReference type="GO" id="GO:0016491">
    <property type="term" value="F:oxidoreductase activity"/>
    <property type="evidence" value="ECO:0007669"/>
    <property type="project" value="UniProtKB-KW"/>
</dbReference>
<keyword evidence="6" id="KW-1185">Reference proteome</keyword>
<dbReference type="Gene3D" id="1.10.150.120">
    <property type="entry name" value="[2Fe-2S]-binding domain"/>
    <property type="match status" value="1"/>
</dbReference>
<dbReference type="PROSITE" id="PS00197">
    <property type="entry name" value="2FE2S_FER_1"/>
    <property type="match status" value="1"/>
</dbReference>